<evidence type="ECO:0000313" key="1">
    <source>
        <dbReference type="EMBL" id="JAI05790.1"/>
    </source>
</evidence>
<reference evidence="1" key="1">
    <citation type="submission" date="2014-11" db="EMBL/GenBank/DDBJ databases">
        <authorList>
            <person name="Amaro Gonzalez C."/>
        </authorList>
    </citation>
    <scope>NUCLEOTIDE SEQUENCE</scope>
</reference>
<organism evidence="1">
    <name type="scientific">Anguilla anguilla</name>
    <name type="common">European freshwater eel</name>
    <name type="synonym">Muraena anguilla</name>
    <dbReference type="NCBI Taxonomy" id="7936"/>
    <lineage>
        <taxon>Eukaryota</taxon>
        <taxon>Metazoa</taxon>
        <taxon>Chordata</taxon>
        <taxon>Craniata</taxon>
        <taxon>Vertebrata</taxon>
        <taxon>Euteleostomi</taxon>
        <taxon>Actinopterygii</taxon>
        <taxon>Neopterygii</taxon>
        <taxon>Teleostei</taxon>
        <taxon>Anguilliformes</taxon>
        <taxon>Anguillidae</taxon>
        <taxon>Anguilla</taxon>
    </lineage>
</organism>
<reference evidence="1" key="2">
    <citation type="journal article" date="2015" name="Fish Shellfish Immunol.">
        <title>Early steps in the European eel (Anguilla anguilla)-Vibrio vulnificus interaction in the gills: Role of the RtxA13 toxin.</title>
        <authorList>
            <person name="Callol A."/>
            <person name="Pajuelo D."/>
            <person name="Ebbesson L."/>
            <person name="Teles M."/>
            <person name="MacKenzie S."/>
            <person name="Amaro C."/>
        </authorList>
    </citation>
    <scope>NUCLEOTIDE SEQUENCE</scope>
</reference>
<dbReference type="EMBL" id="GBXM01002788">
    <property type="protein sequence ID" value="JAI05790.1"/>
    <property type="molecule type" value="Transcribed_RNA"/>
</dbReference>
<name>A0A0E9XT15_ANGAN</name>
<accession>A0A0E9XT15</accession>
<protein>
    <submittedName>
        <fullName evidence="1">Uncharacterized protein</fullName>
    </submittedName>
</protein>
<proteinExistence type="predicted"/>
<sequence length="32" mass="3738">MYQTNLFIFTSLQPGTIPQCFLTNCQNALWED</sequence>
<dbReference type="AlphaFoldDB" id="A0A0E9XT15"/>